<dbReference type="PROSITE" id="PS50883">
    <property type="entry name" value="EAL"/>
    <property type="match status" value="1"/>
</dbReference>
<accession>A0ABV5Z1G6</accession>
<dbReference type="InterPro" id="IPR035919">
    <property type="entry name" value="EAL_sf"/>
</dbReference>
<organism evidence="3 4">
    <name type="scientific">Actinoallomurus acaciae</name>
    <dbReference type="NCBI Taxonomy" id="502577"/>
    <lineage>
        <taxon>Bacteria</taxon>
        <taxon>Bacillati</taxon>
        <taxon>Actinomycetota</taxon>
        <taxon>Actinomycetes</taxon>
        <taxon>Streptosporangiales</taxon>
        <taxon>Thermomonosporaceae</taxon>
        <taxon>Actinoallomurus</taxon>
    </lineage>
</organism>
<dbReference type="EMBL" id="JBHLZP010001105">
    <property type="protein sequence ID" value="MFB9840472.1"/>
    <property type="molecule type" value="Genomic_DNA"/>
</dbReference>
<feature type="region of interest" description="Disordered" evidence="1">
    <location>
        <begin position="1"/>
        <end position="32"/>
    </location>
</feature>
<dbReference type="Proteomes" id="UP001589627">
    <property type="component" value="Unassembled WGS sequence"/>
</dbReference>
<comment type="caution">
    <text evidence="3">The sequence shown here is derived from an EMBL/GenBank/DDBJ whole genome shotgun (WGS) entry which is preliminary data.</text>
</comment>
<dbReference type="InterPro" id="IPR001633">
    <property type="entry name" value="EAL_dom"/>
</dbReference>
<dbReference type="RefSeq" id="WP_378213698.1">
    <property type="nucleotide sequence ID" value="NZ_JBHLZP010001105.1"/>
</dbReference>
<keyword evidence="4" id="KW-1185">Reference proteome</keyword>
<proteinExistence type="predicted"/>
<dbReference type="SMART" id="SM00052">
    <property type="entry name" value="EAL"/>
    <property type="match status" value="1"/>
</dbReference>
<dbReference type="Gene3D" id="3.20.20.450">
    <property type="entry name" value="EAL domain"/>
    <property type="match status" value="1"/>
</dbReference>
<evidence type="ECO:0000259" key="2">
    <source>
        <dbReference type="PROSITE" id="PS50883"/>
    </source>
</evidence>
<dbReference type="SUPFAM" id="SSF141868">
    <property type="entry name" value="EAL domain-like"/>
    <property type="match status" value="1"/>
</dbReference>
<gene>
    <name evidence="3" type="ORF">ACFFNX_50850</name>
</gene>
<evidence type="ECO:0000313" key="3">
    <source>
        <dbReference type="EMBL" id="MFB9840472.1"/>
    </source>
</evidence>
<reference evidence="3 4" key="1">
    <citation type="submission" date="2024-09" db="EMBL/GenBank/DDBJ databases">
        <authorList>
            <person name="Sun Q."/>
            <person name="Mori K."/>
        </authorList>
    </citation>
    <scope>NUCLEOTIDE SEQUENCE [LARGE SCALE GENOMIC DNA]</scope>
    <source>
        <strain evidence="3 4">TBRC 0563</strain>
    </source>
</reference>
<feature type="domain" description="EAL" evidence="2">
    <location>
        <begin position="1"/>
        <end position="230"/>
    </location>
</feature>
<name>A0ABV5Z1G6_9ACTN</name>
<sequence>MTNPAAYQGGPEGSFARRGHGGHAAPPPPHVGFHPVIDLETGTVVAVSAPAPAGRVTDLESDIDRAILAAHATSQRETLLPLHVALRAATLADDRGMDRLHQTFTSMGRRPSGVIISVGGLFGGMPPQEAVARLGRLRATGYLIAIEHAADLPARFVAEVAPSVLALDPELARRASADPRRAALVDALVSLGRRTGGHVLAPGVVDDEQLVRLRGLGVRLAQGPLLAAPD</sequence>
<evidence type="ECO:0000313" key="4">
    <source>
        <dbReference type="Proteomes" id="UP001589627"/>
    </source>
</evidence>
<evidence type="ECO:0000256" key="1">
    <source>
        <dbReference type="SAM" id="MobiDB-lite"/>
    </source>
</evidence>
<feature type="non-terminal residue" evidence="3">
    <location>
        <position position="230"/>
    </location>
</feature>
<protein>
    <submittedName>
        <fullName evidence="3">EAL domain-containing protein</fullName>
    </submittedName>
</protein>
<dbReference type="Pfam" id="PF00563">
    <property type="entry name" value="EAL"/>
    <property type="match status" value="1"/>
</dbReference>